<evidence type="ECO:0000256" key="7">
    <source>
        <dbReference type="SAM" id="Phobius"/>
    </source>
</evidence>
<dbReference type="PROSITE" id="PS50893">
    <property type="entry name" value="ABC_TRANSPORTER_2"/>
    <property type="match status" value="1"/>
</dbReference>
<dbReference type="GO" id="GO:0140359">
    <property type="term" value="F:ABC-type transporter activity"/>
    <property type="evidence" value="ECO:0007669"/>
    <property type="project" value="InterPro"/>
</dbReference>
<dbReference type="Gene3D" id="3.40.50.300">
    <property type="entry name" value="P-loop containing nucleotide triphosphate hydrolases"/>
    <property type="match status" value="1"/>
</dbReference>
<organism evidence="10 11">
    <name type="scientific">Candidatus Tidjanibacter faecipullorum</name>
    <dbReference type="NCBI Taxonomy" id="2838766"/>
    <lineage>
        <taxon>Bacteria</taxon>
        <taxon>Pseudomonadati</taxon>
        <taxon>Bacteroidota</taxon>
        <taxon>Bacteroidia</taxon>
        <taxon>Bacteroidales</taxon>
        <taxon>Rikenellaceae</taxon>
        <taxon>Tidjanibacter</taxon>
    </lineage>
</organism>
<dbReference type="InterPro" id="IPR011527">
    <property type="entry name" value="ABC1_TM_dom"/>
</dbReference>
<keyword evidence="6 7" id="KW-0472">Membrane</keyword>
<dbReference type="GO" id="GO:0034040">
    <property type="term" value="F:ATPase-coupled lipid transmembrane transporter activity"/>
    <property type="evidence" value="ECO:0007669"/>
    <property type="project" value="TreeGrafter"/>
</dbReference>
<dbReference type="Pfam" id="PF00005">
    <property type="entry name" value="ABC_tran"/>
    <property type="match status" value="1"/>
</dbReference>
<reference evidence="10" key="2">
    <citation type="submission" date="2021-04" db="EMBL/GenBank/DDBJ databases">
        <authorList>
            <person name="Gilroy R."/>
        </authorList>
    </citation>
    <scope>NUCLEOTIDE SEQUENCE</scope>
    <source>
        <strain evidence="10">ChiHjej11B10-19426</strain>
    </source>
</reference>
<dbReference type="SMART" id="SM00382">
    <property type="entry name" value="AAA"/>
    <property type="match status" value="1"/>
</dbReference>
<keyword evidence="2 7" id="KW-0812">Transmembrane</keyword>
<dbReference type="PANTHER" id="PTHR24221:SF654">
    <property type="entry name" value="ATP-BINDING CASSETTE SUB-FAMILY B MEMBER 6"/>
    <property type="match status" value="1"/>
</dbReference>
<keyword evidence="4 10" id="KW-0067">ATP-binding</keyword>
<protein>
    <submittedName>
        <fullName evidence="10">ABC transporter ATP-binding protein/permease</fullName>
    </submittedName>
</protein>
<feature type="domain" description="ABC transmembrane type-1" evidence="9">
    <location>
        <begin position="29"/>
        <end position="331"/>
    </location>
</feature>
<dbReference type="SUPFAM" id="SSF52540">
    <property type="entry name" value="P-loop containing nucleoside triphosphate hydrolases"/>
    <property type="match status" value="1"/>
</dbReference>
<dbReference type="GO" id="GO:0005886">
    <property type="term" value="C:plasma membrane"/>
    <property type="evidence" value="ECO:0007669"/>
    <property type="project" value="UniProtKB-SubCell"/>
</dbReference>
<feature type="transmembrane region" description="Helical" evidence="7">
    <location>
        <begin position="80"/>
        <end position="105"/>
    </location>
</feature>
<evidence type="ECO:0000256" key="1">
    <source>
        <dbReference type="ARBA" id="ARBA00004651"/>
    </source>
</evidence>
<dbReference type="InterPro" id="IPR003439">
    <property type="entry name" value="ABC_transporter-like_ATP-bd"/>
</dbReference>
<feature type="domain" description="ABC transporter" evidence="8">
    <location>
        <begin position="365"/>
        <end position="581"/>
    </location>
</feature>
<evidence type="ECO:0000259" key="8">
    <source>
        <dbReference type="PROSITE" id="PS50893"/>
    </source>
</evidence>
<evidence type="ECO:0000256" key="6">
    <source>
        <dbReference type="ARBA" id="ARBA00023136"/>
    </source>
</evidence>
<dbReference type="Pfam" id="PF00664">
    <property type="entry name" value="ABC_membrane"/>
    <property type="match status" value="1"/>
</dbReference>
<dbReference type="InterPro" id="IPR003593">
    <property type="entry name" value="AAA+_ATPase"/>
</dbReference>
<evidence type="ECO:0000256" key="4">
    <source>
        <dbReference type="ARBA" id="ARBA00022840"/>
    </source>
</evidence>
<keyword evidence="3" id="KW-0547">Nucleotide-binding</keyword>
<dbReference type="PANTHER" id="PTHR24221">
    <property type="entry name" value="ATP-BINDING CASSETTE SUB-FAMILY B"/>
    <property type="match status" value="1"/>
</dbReference>
<dbReference type="AlphaFoldDB" id="A0A9D2DDA0"/>
<dbReference type="InterPro" id="IPR039421">
    <property type="entry name" value="Type_1_exporter"/>
</dbReference>
<name>A0A9D2DDA0_9BACT</name>
<dbReference type="PROSITE" id="PS50929">
    <property type="entry name" value="ABC_TM1F"/>
    <property type="match status" value="1"/>
</dbReference>
<dbReference type="Gene3D" id="1.20.1560.10">
    <property type="entry name" value="ABC transporter type 1, transmembrane domain"/>
    <property type="match status" value="1"/>
</dbReference>
<dbReference type="InterPro" id="IPR027417">
    <property type="entry name" value="P-loop_NTPase"/>
</dbReference>
<proteinExistence type="predicted"/>
<dbReference type="PROSITE" id="PS00211">
    <property type="entry name" value="ABC_TRANSPORTER_1"/>
    <property type="match status" value="1"/>
</dbReference>
<reference evidence="10" key="1">
    <citation type="journal article" date="2021" name="PeerJ">
        <title>Extensive microbial diversity within the chicken gut microbiome revealed by metagenomics and culture.</title>
        <authorList>
            <person name="Gilroy R."/>
            <person name="Ravi A."/>
            <person name="Getino M."/>
            <person name="Pursley I."/>
            <person name="Horton D.L."/>
            <person name="Alikhan N.F."/>
            <person name="Baker D."/>
            <person name="Gharbi K."/>
            <person name="Hall N."/>
            <person name="Watson M."/>
            <person name="Adriaenssens E.M."/>
            <person name="Foster-Nyarko E."/>
            <person name="Jarju S."/>
            <person name="Secka A."/>
            <person name="Antonio M."/>
            <person name="Oren A."/>
            <person name="Chaudhuri R.R."/>
            <person name="La Ragione R."/>
            <person name="Hildebrand F."/>
            <person name="Pallen M.J."/>
        </authorList>
    </citation>
    <scope>NUCLEOTIDE SEQUENCE</scope>
    <source>
        <strain evidence="10">ChiHjej11B10-19426</strain>
    </source>
</reference>
<dbReference type="EMBL" id="DXCC01000008">
    <property type="protein sequence ID" value="HIZ14931.1"/>
    <property type="molecule type" value="Genomic_DNA"/>
</dbReference>
<feature type="transmembrane region" description="Helical" evidence="7">
    <location>
        <begin position="159"/>
        <end position="181"/>
    </location>
</feature>
<evidence type="ECO:0000313" key="11">
    <source>
        <dbReference type="Proteomes" id="UP000824014"/>
    </source>
</evidence>
<feature type="transmembrane region" description="Helical" evidence="7">
    <location>
        <begin position="187"/>
        <end position="206"/>
    </location>
</feature>
<comment type="subcellular location">
    <subcellularLocation>
        <location evidence="1">Cell membrane</location>
        <topology evidence="1">Multi-pass membrane protein</topology>
    </subcellularLocation>
</comment>
<comment type="caution">
    <text evidence="10">The sequence shown here is derived from an EMBL/GenBank/DDBJ whole genome shotgun (WGS) entry which is preliminary data.</text>
</comment>
<dbReference type="InterPro" id="IPR036640">
    <property type="entry name" value="ABC1_TM_sf"/>
</dbReference>
<evidence type="ECO:0000259" key="9">
    <source>
        <dbReference type="PROSITE" id="PS50929"/>
    </source>
</evidence>
<feature type="transmembrane region" description="Helical" evidence="7">
    <location>
        <begin position="28"/>
        <end position="57"/>
    </location>
</feature>
<dbReference type="GO" id="GO:0016887">
    <property type="term" value="F:ATP hydrolysis activity"/>
    <property type="evidence" value="ECO:0007669"/>
    <property type="project" value="InterPro"/>
</dbReference>
<evidence type="ECO:0000313" key="10">
    <source>
        <dbReference type="EMBL" id="HIZ14931.1"/>
    </source>
</evidence>
<dbReference type="GO" id="GO:0005524">
    <property type="term" value="F:ATP binding"/>
    <property type="evidence" value="ECO:0007669"/>
    <property type="project" value="UniProtKB-KW"/>
</dbReference>
<keyword evidence="5 7" id="KW-1133">Transmembrane helix</keyword>
<dbReference type="SUPFAM" id="SSF90123">
    <property type="entry name" value="ABC transporter transmembrane region"/>
    <property type="match status" value="1"/>
</dbReference>
<evidence type="ECO:0000256" key="2">
    <source>
        <dbReference type="ARBA" id="ARBA00022692"/>
    </source>
</evidence>
<dbReference type="InterPro" id="IPR017871">
    <property type="entry name" value="ABC_transporter-like_CS"/>
</dbReference>
<dbReference type="Proteomes" id="UP000824014">
    <property type="component" value="Unassembled WGS sequence"/>
</dbReference>
<accession>A0A9D2DDA0</accession>
<evidence type="ECO:0000256" key="3">
    <source>
        <dbReference type="ARBA" id="ARBA00022741"/>
    </source>
</evidence>
<feature type="transmembrane region" description="Helical" evidence="7">
    <location>
        <begin position="272"/>
        <end position="293"/>
    </location>
</feature>
<gene>
    <name evidence="10" type="ORF">H9816_03340</name>
</gene>
<sequence length="583" mass="65079">MQPEADTTAKLPLRTILRLIPRQSRRGAAGVILATVALALLDFAGVAALVPLLLVVLDETAALRTPGLGWFYQAAHFDSFGHFVVAICLLVIAFIVVKSLLTVLISDRVYRYLMGLYRYYSTRMFDTYLSRGLLFIRGHHTSALINDINGICIRFTDGVLGLLLNMATEVILLLLIAATLLWYDPRLVLLAAVVFLPLSLLYTLVFRRRMNRNGREENRLFVAQNKTLYETLRGYADIEINNAERYVSDRFRDGLDRLTSCRRQAMLIRTAAGRMSELSLILGVAVMIVIGLATGEEMASLKIALGVFAVAAYKIIPSVNRLINSWIEYRRNLFAAEKIADTLGHTDTVRFTPPTHERLPFRTAIDFEHVTFRYEPEGRAVLNDFSLHIAKGERIGIRGRSGAGKSTLLNILCGFFTPNAGRLTIDGVPLTPDNRRAWQNNIAYVSQEVFLPDIPLAENIAFGVPPEAIDPERLRRAIEAASLTELVDSLPEGTATVTGEAGCRLSGGQRQRVGIARALYKEASVLLFDEATSSLDSRTERDIVEAIEHLSTTRRELTLLIISHRERTLDFCDRIIEIAEPHE</sequence>
<evidence type="ECO:0000256" key="5">
    <source>
        <dbReference type="ARBA" id="ARBA00022989"/>
    </source>
</evidence>